<keyword evidence="2" id="KW-1185">Reference proteome</keyword>
<accession>A0A1I0B639</accession>
<organism evidence="1 2">
    <name type="scientific">Methanococcoides vulcani</name>
    <dbReference type="NCBI Taxonomy" id="1353158"/>
    <lineage>
        <taxon>Archaea</taxon>
        <taxon>Methanobacteriati</taxon>
        <taxon>Methanobacteriota</taxon>
        <taxon>Stenosarchaea group</taxon>
        <taxon>Methanomicrobia</taxon>
        <taxon>Methanosarcinales</taxon>
        <taxon>Methanosarcinaceae</taxon>
        <taxon>Methanococcoides</taxon>
    </lineage>
</organism>
<dbReference type="Proteomes" id="UP000243338">
    <property type="component" value="Unassembled WGS sequence"/>
</dbReference>
<dbReference type="RefSeq" id="WP_091690450.1">
    <property type="nucleotide sequence ID" value="NZ_CAAGSJ010000007.1"/>
</dbReference>
<reference evidence="2" key="1">
    <citation type="submission" date="2016-10" db="EMBL/GenBank/DDBJ databases">
        <authorList>
            <person name="Varghese N."/>
            <person name="Submissions S."/>
        </authorList>
    </citation>
    <scope>NUCLEOTIDE SEQUENCE [LARGE SCALE GENOMIC DNA]</scope>
    <source>
        <strain evidence="2">SLH 33</strain>
    </source>
</reference>
<dbReference type="Pfam" id="PF12635">
    <property type="entry name" value="DUF3780"/>
    <property type="match status" value="1"/>
</dbReference>
<dbReference type="OrthoDB" id="373804at2157"/>
<dbReference type="AlphaFoldDB" id="A0A1I0B639"/>
<protein>
    <recommendedName>
        <fullName evidence="3">DUF3780 domain-containing protein</fullName>
    </recommendedName>
</protein>
<dbReference type="InterPro" id="IPR024220">
    <property type="entry name" value="DUF3780"/>
</dbReference>
<name>A0A1I0B639_9EURY</name>
<dbReference type="STRING" id="1353158.SAMN04488587_2000"/>
<evidence type="ECO:0008006" key="3">
    <source>
        <dbReference type="Google" id="ProtNLM"/>
    </source>
</evidence>
<evidence type="ECO:0000313" key="2">
    <source>
        <dbReference type="Proteomes" id="UP000243338"/>
    </source>
</evidence>
<sequence length="211" mass="23696">MSRESSVVEGFGFKPAESEHYFLVSIPSPTGDVQISEHMSWDSEMWKGKIRAVKDESDERLRVSLSRVKWDGIADAISSEFNRRLKEMGYKKGKLKKRGLTPVSRLFGKELVLLGWAIEDADPGRVPVAVANWLGLLPEERWWLYTMANAATGQALRGRNTGWRAAIRFALCDNPITAAKAEQRVGLIASLDGEDKSTDQEKKRQGNLLDF</sequence>
<gene>
    <name evidence="1" type="ORF">SAMN04488587_2000</name>
</gene>
<proteinExistence type="predicted"/>
<dbReference type="EMBL" id="FOHQ01000006">
    <property type="protein sequence ID" value="SET02332.1"/>
    <property type="molecule type" value="Genomic_DNA"/>
</dbReference>
<evidence type="ECO:0000313" key="1">
    <source>
        <dbReference type="EMBL" id="SET02332.1"/>
    </source>
</evidence>